<feature type="compositionally biased region" description="Basic and acidic residues" evidence="4">
    <location>
        <begin position="328"/>
        <end position="337"/>
    </location>
</feature>
<dbReference type="SMART" id="SM00342">
    <property type="entry name" value="HTH_ARAC"/>
    <property type="match status" value="1"/>
</dbReference>
<evidence type="ECO:0000313" key="6">
    <source>
        <dbReference type="EMBL" id="MCL3994729.1"/>
    </source>
</evidence>
<feature type="domain" description="HTH araC/xylS-type" evidence="5">
    <location>
        <begin position="218"/>
        <end position="319"/>
    </location>
</feature>
<evidence type="ECO:0000313" key="7">
    <source>
        <dbReference type="Proteomes" id="UP001202052"/>
    </source>
</evidence>
<evidence type="ECO:0000256" key="3">
    <source>
        <dbReference type="ARBA" id="ARBA00023163"/>
    </source>
</evidence>
<gene>
    <name evidence="6" type="ORF">M4438_14560</name>
</gene>
<dbReference type="PROSITE" id="PS01124">
    <property type="entry name" value="HTH_ARAC_FAMILY_2"/>
    <property type="match status" value="1"/>
</dbReference>
<keyword evidence="3" id="KW-0804">Transcription</keyword>
<evidence type="ECO:0000256" key="1">
    <source>
        <dbReference type="ARBA" id="ARBA00023015"/>
    </source>
</evidence>
<feature type="region of interest" description="Disordered" evidence="4">
    <location>
        <begin position="314"/>
        <end position="337"/>
    </location>
</feature>
<dbReference type="PRINTS" id="PR00032">
    <property type="entry name" value="HTHARAC"/>
</dbReference>
<sequence length="337" mass="36154">MTPVIDTTRITDGEHPVRRRSRTLAIDTVPVTGAVQRAPAPRDPMTATPLSHLIFATAHADARSFTHGLRRVAREAGTAEGFVAVASMSTPGAVVRHDDSQDEVSAGALVLWDAERPPVIESSGQAGMRACLVPRRTLAGGNSHLKQVAATVIDGDSPVAALVEPHLVALAETASGYSERVASWLAWSFTDLVATLVTERFAGDGAGRPYGSGYSRTADIYAYVDQHLGDPELGPARIAAAHNMSLRALHKLFEGEGITVHRLIQRRRLQECAKALARGDNPGMTIAGVARRWGFVNSAHFSRAFRAAYGMTPSEWRSTRGGSVPSDRPGDVRRTRL</sequence>
<evidence type="ECO:0000256" key="2">
    <source>
        <dbReference type="ARBA" id="ARBA00023125"/>
    </source>
</evidence>
<dbReference type="EMBL" id="JAMCCK010000021">
    <property type="protein sequence ID" value="MCL3994729.1"/>
    <property type="molecule type" value="Genomic_DNA"/>
</dbReference>
<organism evidence="6 7">
    <name type="scientific">Streptomyces lavenduligriseus</name>
    <dbReference type="NCBI Taxonomy" id="67315"/>
    <lineage>
        <taxon>Bacteria</taxon>
        <taxon>Bacillati</taxon>
        <taxon>Actinomycetota</taxon>
        <taxon>Actinomycetes</taxon>
        <taxon>Kitasatosporales</taxon>
        <taxon>Streptomycetaceae</taxon>
        <taxon>Streptomyces</taxon>
    </lineage>
</organism>
<dbReference type="PANTHER" id="PTHR46796:SF6">
    <property type="entry name" value="ARAC SUBFAMILY"/>
    <property type="match status" value="1"/>
</dbReference>
<dbReference type="RefSeq" id="WP_249460044.1">
    <property type="nucleotide sequence ID" value="NZ_JAMCCK010000021.1"/>
</dbReference>
<dbReference type="Pfam" id="PF12833">
    <property type="entry name" value="HTH_18"/>
    <property type="match status" value="1"/>
</dbReference>
<proteinExistence type="predicted"/>
<keyword evidence="1" id="KW-0805">Transcription regulation</keyword>
<dbReference type="InterPro" id="IPR050204">
    <property type="entry name" value="AraC_XylS_family_regulators"/>
</dbReference>
<comment type="caution">
    <text evidence="6">The sequence shown here is derived from an EMBL/GenBank/DDBJ whole genome shotgun (WGS) entry which is preliminary data.</text>
</comment>
<dbReference type="InterPro" id="IPR009057">
    <property type="entry name" value="Homeodomain-like_sf"/>
</dbReference>
<dbReference type="InterPro" id="IPR020449">
    <property type="entry name" value="Tscrpt_reg_AraC-type_HTH"/>
</dbReference>
<evidence type="ECO:0000256" key="4">
    <source>
        <dbReference type="SAM" id="MobiDB-lite"/>
    </source>
</evidence>
<dbReference type="PANTHER" id="PTHR46796">
    <property type="entry name" value="HTH-TYPE TRANSCRIPTIONAL ACTIVATOR RHAS-RELATED"/>
    <property type="match status" value="1"/>
</dbReference>
<keyword evidence="2" id="KW-0238">DNA-binding</keyword>
<reference evidence="6 7" key="1">
    <citation type="submission" date="2022-05" db="EMBL/GenBank/DDBJ databases">
        <title>Genome Resource of Streptomyces lavenduligriseus GA1-1, a Strain with Broad-Spectrum Antifungal Activity against Phytopathogenic Fungi.</title>
        <authorList>
            <person name="Qi D."/>
        </authorList>
    </citation>
    <scope>NUCLEOTIDE SEQUENCE [LARGE SCALE GENOMIC DNA]</scope>
    <source>
        <strain evidence="6 7">GA1-1</strain>
    </source>
</reference>
<accession>A0ABT0NTC5</accession>
<dbReference type="Gene3D" id="1.10.10.60">
    <property type="entry name" value="Homeodomain-like"/>
    <property type="match status" value="1"/>
</dbReference>
<evidence type="ECO:0000259" key="5">
    <source>
        <dbReference type="PROSITE" id="PS01124"/>
    </source>
</evidence>
<protein>
    <submittedName>
        <fullName evidence="6">Helix-turn-helix domain-containing protein</fullName>
    </submittedName>
</protein>
<name>A0ABT0NTC5_9ACTN</name>
<keyword evidence="7" id="KW-1185">Reference proteome</keyword>
<dbReference type="InterPro" id="IPR018060">
    <property type="entry name" value="HTH_AraC"/>
</dbReference>
<dbReference type="Proteomes" id="UP001202052">
    <property type="component" value="Unassembled WGS sequence"/>
</dbReference>
<dbReference type="SUPFAM" id="SSF46689">
    <property type="entry name" value="Homeodomain-like"/>
    <property type="match status" value="1"/>
</dbReference>